<comment type="caution">
    <text evidence="2">The sequence shown here is derived from an EMBL/GenBank/DDBJ whole genome shotgun (WGS) entry which is preliminary data.</text>
</comment>
<reference evidence="2" key="1">
    <citation type="submission" date="2020-08" db="EMBL/GenBank/DDBJ databases">
        <title>Genome sequencing and assembly of the red palm weevil Rhynchophorus ferrugineus.</title>
        <authorList>
            <person name="Dias G.B."/>
            <person name="Bergman C.M."/>
            <person name="Manee M."/>
        </authorList>
    </citation>
    <scope>NUCLEOTIDE SEQUENCE</scope>
    <source>
        <strain evidence="2">AA-2017</strain>
        <tissue evidence="2">Whole larva</tissue>
    </source>
</reference>
<evidence type="ECO:0000256" key="1">
    <source>
        <dbReference type="SAM" id="MobiDB-lite"/>
    </source>
</evidence>
<feature type="region of interest" description="Disordered" evidence="1">
    <location>
        <begin position="1"/>
        <end position="41"/>
    </location>
</feature>
<accession>A0A834J1V6</accession>
<gene>
    <name evidence="2" type="ORF">GWI33_010548</name>
</gene>
<keyword evidence="3" id="KW-1185">Reference proteome</keyword>
<protein>
    <submittedName>
        <fullName evidence="2">Uncharacterized protein</fullName>
    </submittedName>
</protein>
<organism evidence="2 3">
    <name type="scientific">Rhynchophorus ferrugineus</name>
    <name type="common">Red palm weevil</name>
    <name type="synonym">Curculio ferrugineus</name>
    <dbReference type="NCBI Taxonomy" id="354439"/>
    <lineage>
        <taxon>Eukaryota</taxon>
        <taxon>Metazoa</taxon>
        <taxon>Ecdysozoa</taxon>
        <taxon>Arthropoda</taxon>
        <taxon>Hexapoda</taxon>
        <taxon>Insecta</taxon>
        <taxon>Pterygota</taxon>
        <taxon>Neoptera</taxon>
        <taxon>Endopterygota</taxon>
        <taxon>Coleoptera</taxon>
        <taxon>Polyphaga</taxon>
        <taxon>Cucujiformia</taxon>
        <taxon>Curculionidae</taxon>
        <taxon>Dryophthorinae</taxon>
        <taxon>Rhynchophorus</taxon>
    </lineage>
</organism>
<sequence length="71" mass="8067">MRPLSVPYLELSGRPPPRPGPFSENKTRQRPKPVFISPRKIISEDHAKYHVSASVEPAGEEPRFGISPRYK</sequence>
<name>A0A834J1V6_RHYFE</name>
<proteinExistence type="predicted"/>
<evidence type="ECO:0000313" key="3">
    <source>
        <dbReference type="Proteomes" id="UP000625711"/>
    </source>
</evidence>
<dbReference type="Proteomes" id="UP000625711">
    <property type="component" value="Unassembled WGS sequence"/>
</dbReference>
<dbReference type="EMBL" id="JAACXV010000052">
    <property type="protein sequence ID" value="KAF7285552.1"/>
    <property type="molecule type" value="Genomic_DNA"/>
</dbReference>
<dbReference type="AlphaFoldDB" id="A0A834J1V6"/>
<evidence type="ECO:0000313" key="2">
    <source>
        <dbReference type="EMBL" id="KAF7285552.1"/>
    </source>
</evidence>